<protein>
    <submittedName>
        <fullName evidence="2">Uncharacterized protein</fullName>
    </submittedName>
</protein>
<name>A0A915DDY4_9BILA</name>
<reference evidence="2" key="1">
    <citation type="submission" date="2022-11" db="UniProtKB">
        <authorList>
            <consortium name="WormBaseParasite"/>
        </authorList>
    </citation>
    <scope>IDENTIFICATION</scope>
</reference>
<dbReference type="WBParaSite" id="jg18414">
    <property type="protein sequence ID" value="jg18414"/>
    <property type="gene ID" value="jg18414"/>
</dbReference>
<accession>A0A915DDY4</accession>
<keyword evidence="1" id="KW-1185">Reference proteome</keyword>
<organism evidence="1 2">
    <name type="scientific">Ditylenchus dipsaci</name>
    <dbReference type="NCBI Taxonomy" id="166011"/>
    <lineage>
        <taxon>Eukaryota</taxon>
        <taxon>Metazoa</taxon>
        <taxon>Ecdysozoa</taxon>
        <taxon>Nematoda</taxon>
        <taxon>Chromadorea</taxon>
        <taxon>Rhabditida</taxon>
        <taxon>Tylenchina</taxon>
        <taxon>Tylenchomorpha</taxon>
        <taxon>Sphaerularioidea</taxon>
        <taxon>Anguinidae</taxon>
        <taxon>Anguininae</taxon>
        <taxon>Ditylenchus</taxon>
    </lineage>
</organism>
<sequence length="74" mass="8397">MRMPAITNNTSNYSWSSIPSLPLRDVTTLWVYKSCSSLRRSWGNRTSSWQFKKILDGDPLPPINSSAVPTPRDI</sequence>
<evidence type="ECO:0000313" key="1">
    <source>
        <dbReference type="Proteomes" id="UP000887574"/>
    </source>
</evidence>
<evidence type="ECO:0000313" key="2">
    <source>
        <dbReference type="WBParaSite" id="jg18414"/>
    </source>
</evidence>
<dbReference type="Proteomes" id="UP000887574">
    <property type="component" value="Unplaced"/>
</dbReference>
<dbReference type="AlphaFoldDB" id="A0A915DDY4"/>
<proteinExistence type="predicted"/>